<proteinExistence type="inferred from homology"/>
<dbReference type="InterPro" id="IPR051010">
    <property type="entry name" value="BCAA_transport"/>
</dbReference>
<evidence type="ECO:0000313" key="6">
    <source>
        <dbReference type="Proteomes" id="UP001139447"/>
    </source>
</evidence>
<dbReference type="InterPro" id="IPR028082">
    <property type="entry name" value="Peripla_BP_I"/>
</dbReference>
<evidence type="ECO:0000256" key="3">
    <source>
        <dbReference type="SAM" id="SignalP"/>
    </source>
</evidence>
<dbReference type="Proteomes" id="UP001139447">
    <property type="component" value="Unassembled WGS sequence"/>
</dbReference>
<name>A0A9X2AT98_9BURK</name>
<dbReference type="CDD" id="cd06333">
    <property type="entry name" value="PBP1_ABC_RPA1789-like"/>
    <property type="match status" value="1"/>
</dbReference>
<organism evidence="5 6">
    <name type="scientific">Variovorax terrae</name>
    <dbReference type="NCBI Taxonomy" id="2923278"/>
    <lineage>
        <taxon>Bacteria</taxon>
        <taxon>Pseudomonadati</taxon>
        <taxon>Pseudomonadota</taxon>
        <taxon>Betaproteobacteria</taxon>
        <taxon>Burkholderiales</taxon>
        <taxon>Comamonadaceae</taxon>
        <taxon>Variovorax</taxon>
    </lineage>
</organism>
<comment type="caution">
    <text evidence="5">The sequence shown here is derived from an EMBL/GenBank/DDBJ whole genome shotgun (WGS) entry which is preliminary data.</text>
</comment>
<accession>A0A9X2AT98</accession>
<dbReference type="PANTHER" id="PTHR30483:SF38">
    <property type="entry name" value="BLR7848 PROTEIN"/>
    <property type="match status" value="1"/>
</dbReference>
<evidence type="ECO:0000256" key="2">
    <source>
        <dbReference type="ARBA" id="ARBA00022729"/>
    </source>
</evidence>
<reference evidence="5" key="1">
    <citation type="submission" date="2022-03" db="EMBL/GenBank/DDBJ databases">
        <authorList>
            <person name="Woo C.Y."/>
        </authorList>
    </citation>
    <scope>NUCLEOTIDE SEQUENCE</scope>
    <source>
        <strain evidence="5">CYS-02</strain>
    </source>
</reference>
<protein>
    <submittedName>
        <fullName evidence="5">ABC transporter substrate-binding protein</fullName>
    </submittedName>
</protein>
<feature type="chain" id="PRO_5040784248" evidence="3">
    <location>
        <begin position="22"/>
        <end position="391"/>
    </location>
</feature>
<comment type="similarity">
    <text evidence="1">Belongs to the leucine-binding protein family.</text>
</comment>
<keyword evidence="2 3" id="KW-0732">Signal</keyword>
<dbReference type="InterPro" id="IPR028081">
    <property type="entry name" value="Leu-bd"/>
</dbReference>
<sequence length="391" mass="41885">MRISKLISGAFLLAGAAASQAQSLPVFKIGVVTAATGAAATIAAPANQAIELYREQLAALKNLPFKVEFIQYDDASDPTKSVNLVRKLIQEDGAAMVVCCTTTPSSLAVAKVAEDAQTATIAMAASAAVVEPASEKRYMFKTPITERLMINHTLDYMVKQGVKTLSFLGLEDAYGEGGWIELKALAEKKGIKIVSSERFARQDTNFTPQALKTVQAKADAVYIHAIPPSASLVHEALKRVGYRGPIYHGAGAPTAAFITIGKSAVEGAIVGATPITVYKDLRADNPLSKSIGEFVKAFDGKYGAGKAEIFATQGYDAVGLAVDTVKRYVTSGKKGDLAQMRKDLRDELEKTHEYAGSVGIFNYTPTDHVGLDKRTLFLVQVKDGQFRMIKD</sequence>
<gene>
    <name evidence="5" type="ORF">MMF98_23375</name>
</gene>
<dbReference type="Gene3D" id="3.40.50.2300">
    <property type="match status" value="2"/>
</dbReference>
<dbReference type="EMBL" id="JALGBI010000004">
    <property type="protein sequence ID" value="MCJ0766161.1"/>
    <property type="molecule type" value="Genomic_DNA"/>
</dbReference>
<dbReference type="SUPFAM" id="SSF53822">
    <property type="entry name" value="Periplasmic binding protein-like I"/>
    <property type="match status" value="1"/>
</dbReference>
<dbReference type="Pfam" id="PF13458">
    <property type="entry name" value="Peripla_BP_6"/>
    <property type="match status" value="1"/>
</dbReference>
<dbReference type="AlphaFoldDB" id="A0A9X2AT98"/>
<dbReference type="RefSeq" id="WP_243309763.1">
    <property type="nucleotide sequence ID" value="NZ_JALGBI010000004.1"/>
</dbReference>
<evidence type="ECO:0000313" key="5">
    <source>
        <dbReference type="EMBL" id="MCJ0766161.1"/>
    </source>
</evidence>
<keyword evidence="6" id="KW-1185">Reference proteome</keyword>
<evidence type="ECO:0000256" key="1">
    <source>
        <dbReference type="ARBA" id="ARBA00010062"/>
    </source>
</evidence>
<feature type="signal peptide" evidence="3">
    <location>
        <begin position="1"/>
        <end position="21"/>
    </location>
</feature>
<dbReference type="PANTHER" id="PTHR30483">
    <property type="entry name" value="LEUCINE-SPECIFIC-BINDING PROTEIN"/>
    <property type="match status" value="1"/>
</dbReference>
<evidence type="ECO:0000259" key="4">
    <source>
        <dbReference type="Pfam" id="PF13458"/>
    </source>
</evidence>
<feature type="domain" description="Leucine-binding protein" evidence="4">
    <location>
        <begin position="28"/>
        <end position="384"/>
    </location>
</feature>